<dbReference type="GeneID" id="95774654"/>
<protein>
    <submittedName>
        <fullName evidence="2">FRG domain-containing protein</fullName>
    </submittedName>
</protein>
<dbReference type="SMART" id="SM00901">
    <property type="entry name" value="FRG"/>
    <property type="match status" value="1"/>
</dbReference>
<reference evidence="2 3" key="1">
    <citation type="submission" date="2019-05" db="EMBL/GenBank/DDBJ databases">
        <authorList>
            <person name="Zhou X."/>
        </authorList>
    </citation>
    <scope>NUCLEOTIDE SEQUENCE [LARGE SCALE GENOMIC DNA]</scope>
    <source>
        <strain evidence="2 3">DSM 432</strain>
    </source>
</reference>
<dbReference type="OrthoDB" id="9816036at2"/>
<evidence type="ECO:0000313" key="3">
    <source>
        <dbReference type="Proteomes" id="UP000305131"/>
    </source>
</evidence>
<gene>
    <name evidence="2" type="ORF">FBQ73_14460</name>
</gene>
<evidence type="ECO:0000313" key="2">
    <source>
        <dbReference type="EMBL" id="TLX42059.1"/>
    </source>
</evidence>
<sequence>MSRFGKLTIKGAEYVEDDSGEWVYHVQNPHALIQAAGYLKHIAEPYERVFYRGQSKLHGSLKPSLYRDIKDRKKEDKKHEKLNKIISTFNESASIFDNIPPYAVEPLLQHYGIKTSWIDLVDNIWVAIWFSVYQCHSFGKASQFIHFEQRSPKEGKFGYILCVAVDENMNLSPRKGTIRGDHTELVDLRIAVPSVFLRPHAQHGLLFRDKGSNGSREIDYSKYIKGIVRYSLSDAISWLGKGIIHDVRALFPPPFYDNGYAILLGCKLSDNSLGCIQHIGA</sequence>
<dbReference type="Pfam" id="PF08867">
    <property type="entry name" value="FRG"/>
    <property type="match status" value="1"/>
</dbReference>
<dbReference type="RefSeq" id="WP_138400200.1">
    <property type="nucleotide sequence ID" value="NZ_JBAFVI010000010.1"/>
</dbReference>
<name>A0A6C1KCR8_XANAU</name>
<comment type="caution">
    <text evidence="2">The sequence shown here is derived from an EMBL/GenBank/DDBJ whole genome shotgun (WGS) entry which is preliminary data.</text>
</comment>
<organism evidence="2 3">
    <name type="scientific">Xanthobacter autotrophicus</name>
    <dbReference type="NCBI Taxonomy" id="280"/>
    <lineage>
        <taxon>Bacteria</taxon>
        <taxon>Pseudomonadati</taxon>
        <taxon>Pseudomonadota</taxon>
        <taxon>Alphaproteobacteria</taxon>
        <taxon>Hyphomicrobiales</taxon>
        <taxon>Xanthobacteraceae</taxon>
        <taxon>Xanthobacter</taxon>
    </lineage>
</organism>
<evidence type="ECO:0000259" key="1">
    <source>
        <dbReference type="SMART" id="SM00901"/>
    </source>
</evidence>
<proteinExistence type="predicted"/>
<dbReference type="EMBL" id="VAUP01000031">
    <property type="protein sequence ID" value="TLX42059.1"/>
    <property type="molecule type" value="Genomic_DNA"/>
</dbReference>
<accession>A0A6C1KCR8</accession>
<dbReference type="InterPro" id="IPR014966">
    <property type="entry name" value="FRG-dom"/>
</dbReference>
<dbReference type="Proteomes" id="UP000305131">
    <property type="component" value="Unassembled WGS sequence"/>
</dbReference>
<dbReference type="AlphaFoldDB" id="A0A6C1KCR8"/>
<feature type="domain" description="FRG" evidence="1">
    <location>
        <begin position="45"/>
        <end position="142"/>
    </location>
</feature>